<dbReference type="AlphaFoldDB" id="A0A3A4ZNZ9"/>
<comment type="caution">
    <text evidence="5">The sequence shown here is derived from an EMBL/GenBank/DDBJ whole genome shotgun (WGS) entry which is preliminary data.</text>
</comment>
<protein>
    <submittedName>
        <fullName evidence="5">LamG domain-containing protein</fullName>
    </submittedName>
</protein>
<dbReference type="Pfam" id="PF22352">
    <property type="entry name" value="K319L-like_PKD"/>
    <property type="match status" value="1"/>
</dbReference>
<dbReference type="SUPFAM" id="SSF49899">
    <property type="entry name" value="Concanavalin A-like lectins/glucanases"/>
    <property type="match status" value="1"/>
</dbReference>
<evidence type="ECO:0000256" key="2">
    <source>
        <dbReference type="ARBA" id="ARBA00023157"/>
    </source>
</evidence>
<sequence length="644" mass="70933">MYLYKEKGFSLVLLLVLILFLASAGFYFSRNFLRFNIQPPVVTSSTQVVNRPSSIIVDHTSVELFDQIPDEYITAAKNLKMFYMDRSVGSNINDGLTCLAYPNTASAPSHCKRPDATTAELTPDAKYDRTNWEYVFWDGDCGMWYNKIKCFMDRVDAVRTNFDVMSFQFSYLEVMDGSGIADPQTGYFADNRYYDYSDMEALEARYPDKTFVHWTTSLARSIGTQESKDFNEQMRSYARTYNKVLFDVADILSHDPDGNPCYDNRDGVTNPDDGQSIPAICPQYTSEREGGHLGSYSAGKIRVAKAFWVLMARIAGWEPGTPPTQTPPQNSAPTVNAGSDVTTIVGSTIALAGTATDDGRPNGTLLTTWTESSGRTGFSFNNVNSLNTSATFSQTGTYMIRLTANDGDLTSYDELMVTVNSEPAPEPEPTPEPEPGPEPGPVDTSGRVFYLAMDSVQSHPECAVCRNNEIALDPVGVRNSGYSFNGINSYVDASGSNPLSGLSAFTLSLWVKPAFDETSAARYNIYSDMDGNQLMYLGPIFDWRFTLRTTAGVARVDTLNVVWDPNTWNHLAVVFSGTELKIYFNGVLSNTSTVSGAMITNSTKVVLGSSGVRSSYFLGSLDEASIFNRAFTADEVSALYTQEN</sequence>
<keyword evidence="1" id="KW-0732">Signal</keyword>
<accession>A0A3A4ZNZ9</accession>
<evidence type="ECO:0000259" key="4">
    <source>
        <dbReference type="SMART" id="SM00560"/>
    </source>
</evidence>
<feature type="region of interest" description="Disordered" evidence="3">
    <location>
        <begin position="421"/>
        <end position="443"/>
    </location>
</feature>
<dbReference type="Pfam" id="PF13385">
    <property type="entry name" value="Laminin_G_3"/>
    <property type="match status" value="1"/>
</dbReference>
<dbReference type="Proteomes" id="UP000265540">
    <property type="component" value="Unassembled WGS sequence"/>
</dbReference>
<dbReference type="SMART" id="SM00560">
    <property type="entry name" value="LamGL"/>
    <property type="match status" value="1"/>
</dbReference>
<dbReference type="SUPFAM" id="SSF49299">
    <property type="entry name" value="PKD domain"/>
    <property type="match status" value="1"/>
</dbReference>
<feature type="domain" description="LamG-like jellyroll fold" evidence="4">
    <location>
        <begin position="503"/>
        <end position="634"/>
    </location>
</feature>
<evidence type="ECO:0000256" key="1">
    <source>
        <dbReference type="ARBA" id="ARBA00022729"/>
    </source>
</evidence>
<gene>
    <name evidence="5" type="ORF">C4561_00085</name>
</gene>
<dbReference type="InterPro" id="IPR035986">
    <property type="entry name" value="PKD_dom_sf"/>
</dbReference>
<evidence type="ECO:0000313" key="5">
    <source>
        <dbReference type="EMBL" id="RJR28246.1"/>
    </source>
</evidence>
<proteinExistence type="predicted"/>
<feature type="compositionally biased region" description="Pro residues" evidence="3">
    <location>
        <begin position="424"/>
        <end position="440"/>
    </location>
</feature>
<organism evidence="5 6">
    <name type="scientific">candidate division WWE3 bacterium</name>
    <dbReference type="NCBI Taxonomy" id="2053526"/>
    <lineage>
        <taxon>Bacteria</taxon>
        <taxon>Katanobacteria</taxon>
    </lineage>
</organism>
<name>A0A3A4ZNZ9_UNCKA</name>
<dbReference type="InterPro" id="IPR013320">
    <property type="entry name" value="ConA-like_dom_sf"/>
</dbReference>
<dbReference type="InterPro" id="IPR006558">
    <property type="entry name" value="LamG-like"/>
</dbReference>
<reference evidence="5 6" key="1">
    <citation type="journal article" date="2017" name="ISME J.">
        <title>Energy and carbon metabolisms in a deep terrestrial subsurface fluid microbial community.</title>
        <authorList>
            <person name="Momper L."/>
            <person name="Jungbluth S.P."/>
            <person name="Lee M.D."/>
            <person name="Amend J.P."/>
        </authorList>
    </citation>
    <scope>NUCLEOTIDE SEQUENCE [LARGE SCALE GENOMIC DNA]</scope>
    <source>
        <strain evidence="5">SURF_46</strain>
    </source>
</reference>
<evidence type="ECO:0000256" key="3">
    <source>
        <dbReference type="SAM" id="MobiDB-lite"/>
    </source>
</evidence>
<evidence type="ECO:0000313" key="6">
    <source>
        <dbReference type="Proteomes" id="UP000265540"/>
    </source>
</evidence>
<dbReference type="EMBL" id="QZJF01000002">
    <property type="protein sequence ID" value="RJR28246.1"/>
    <property type="molecule type" value="Genomic_DNA"/>
</dbReference>
<keyword evidence="2" id="KW-1015">Disulfide bond</keyword>
<dbReference type="InterPro" id="IPR013783">
    <property type="entry name" value="Ig-like_fold"/>
</dbReference>
<dbReference type="Gene3D" id="2.60.120.200">
    <property type="match status" value="1"/>
</dbReference>
<dbReference type="Gene3D" id="2.60.40.10">
    <property type="entry name" value="Immunoglobulins"/>
    <property type="match status" value="1"/>
</dbReference>